<dbReference type="InterPro" id="IPR020103">
    <property type="entry name" value="PsdUridine_synth_cat_dom_sf"/>
</dbReference>
<dbReference type="PROSITE" id="PS01149">
    <property type="entry name" value="PSI_RSU"/>
    <property type="match status" value="1"/>
</dbReference>
<dbReference type="EMBL" id="WPAF01000020">
    <property type="protein sequence ID" value="KAF0133691.1"/>
    <property type="molecule type" value="Genomic_DNA"/>
</dbReference>
<dbReference type="InterPro" id="IPR042092">
    <property type="entry name" value="PsdUridine_s_RsuA/RluB/E/F_cat"/>
</dbReference>
<evidence type="ECO:0000313" key="5">
    <source>
        <dbReference type="EMBL" id="KAF0133691.1"/>
    </source>
</evidence>
<evidence type="ECO:0000259" key="4">
    <source>
        <dbReference type="Pfam" id="PF00849"/>
    </source>
</evidence>
<evidence type="ECO:0000256" key="2">
    <source>
        <dbReference type="ARBA" id="ARBA00023235"/>
    </source>
</evidence>
<organism evidence="5 6">
    <name type="scientific">Candidatus Saganbacteria bacterium</name>
    <dbReference type="NCBI Taxonomy" id="2575572"/>
    <lineage>
        <taxon>Bacteria</taxon>
        <taxon>Bacillati</taxon>
        <taxon>Saganbacteria</taxon>
    </lineage>
</organism>
<evidence type="ECO:0000256" key="1">
    <source>
        <dbReference type="ARBA" id="ARBA00008348"/>
    </source>
</evidence>
<dbReference type="GO" id="GO:0001522">
    <property type="term" value="P:pseudouridine synthesis"/>
    <property type="evidence" value="ECO:0007669"/>
    <property type="project" value="InterPro"/>
</dbReference>
<dbReference type="Proteomes" id="UP000488506">
    <property type="component" value="Unassembled WGS sequence"/>
</dbReference>
<dbReference type="GO" id="GO:0006364">
    <property type="term" value="P:rRNA processing"/>
    <property type="evidence" value="ECO:0007669"/>
    <property type="project" value="UniProtKB-ARBA"/>
</dbReference>
<dbReference type="Gene3D" id="3.30.70.1560">
    <property type="entry name" value="Alpha-L RNA-binding motif"/>
    <property type="match status" value="1"/>
</dbReference>
<dbReference type="EC" id="5.4.99.-" evidence="3"/>
<gene>
    <name evidence="5" type="ORF">FD145_1150</name>
</gene>
<accession>A0A833L0F3</accession>
<keyword evidence="2 3" id="KW-0413">Isomerase</keyword>
<protein>
    <recommendedName>
        <fullName evidence="3">Pseudouridine synthase</fullName>
        <ecNumber evidence="3">5.4.99.-</ecNumber>
    </recommendedName>
</protein>
<sequence length="194" mass="22337">MEKHRHKYILLNKPYGVLPQFTDKLGRPTLKDFIPFPNIYPIGRLDFDSEGLMLLTDDGQLNHYLSSPKNKQPKTYWVQIEGLPDEKSLVALRKGVVIEGRKTLPSKVKNISEPKNLWPRFKPIRFRKNIPTSWLEITLFEGRNRQVRKMTAAIGSPCLRLIRISIGSLELGELKPGESKEIKRAEIEKIIPAL</sequence>
<dbReference type="NCBIfam" id="TIGR00093">
    <property type="entry name" value="pseudouridine synthase"/>
    <property type="match status" value="1"/>
</dbReference>
<dbReference type="Gene3D" id="3.30.70.580">
    <property type="entry name" value="Pseudouridine synthase I, catalytic domain, N-terminal subdomain"/>
    <property type="match status" value="1"/>
</dbReference>
<evidence type="ECO:0000256" key="3">
    <source>
        <dbReference type="RuleBase" id="RU003887"/>
    </source>
</evidence>
<dbReference type="AlphaFoldDB" id="A0A833L0F3"/>
<dbReference type="GO" id="GO:0003723">
    <property type="term" value="F:RNA binding"/>
    <property type="evidence" value="ECO:0007669"/>
    <property type="project" value="InterPro"/>
</dbReference>
<dbReference type="InterPro" id="IPR006145">
    <property type="entry name" value="PsdUridine_synth_RsuA/RluA"/>
</dbReference>
<comment type="caution">
    <text evidence="5">The sequence shown here is derived from an EMBL/GenBank/DDBJ whole genome shotgun (WGS) entry which is preliminary data.</text>
</comment>
<dbReference type="PANTHER" id="PTHR47683:SF2">
    <property type="entry name" value="RNA-BINDING S4 DOMAIN-CONTAINING PROTEIN"/>
    <property type="match status" value="1"/>
</dbReference>
<dbReference type="InterPro" id="IPR020094">
    <property type="entry name" value="TruA/RsuA/RluB/E/F_N"/>
</dbReference>
<dbReference type="GO" id="GO:0009982">
    <property type="term" value="F:pseudouridine synthase activity"/>
    <property type="evidence" value="ECO:0007669"/>
    <property type="project" value="InterPro"/>
</dbReference>
<dbReference type="Pfam" id="PF00849">
    <property type="entry name" value="PseudoU_synth_2"/>
    <property type="match status" value="1"/>
</dbReference>
<dbReference type="InterPro" id="IPR018496">
    <property type="entry name" value="PsdUridine_synth_RsuA/RluB_CS"/>
</dbReference>
<reference evidence="5 6" key="1">
    <citation type="submission" date="2019-12" db="EMBL/GenBank/DDBJ databases">
        <authorList>
            <person name="Wolfe R."/>
            <person name="Danczak R."/>
            <person name="Wilkins M."/>
        </authorList>
    </citation>
    <scope>NUCLEOTIDE SEQUENCE [LARGE SCALE GENOMIC DNA]</scope>
    <source>
        <strain evidence="5">X2_MaxBin.013</strain>
    </source>
</reference>
<dbReference type="InterPro" id="IPR000748">
    <property type="entry name" value="PsdUridine_synth_RsuA/RluB/E/F"/>
</dbReference>
<evidence type="ECO:0000313" key="6">
    <source>
        <dbReference type="Proteomes" id="UP000488506"/>
    </source>
</evidence>
<comment type="similarity">
    <text evidence="1 3">Belongs to the pseudouridine synthase RsuA family.</text>
</comment>
<dbReference type="PANTHER" id="PTHR47683">
    <property type="entry name" value="PSEUDOURIDINE SYNTHASE FAMILY PROTEIN-RELATED"/>
    <property type="match status" value="1"/>
</dbReference>
<proteinExistence type="inferred from homology"/>
<dbReference type="GO" id="GO:0140098">
    <property type="term" value="F:catalytic activity, acting on RNA"/>
    <property type="evidence" value="ECO:0007669"/>
    <property type="project" value="UniProtKB-ARBA"/>
</dbReference>
<feature type="domain" description="Pseudouridine synthase RsuA/RluA-like" evidence="4">
    <location>
        <begin position="7"/>
        <end position="153"/>
    </location>
</feature>
<dbReference type="InterPro" id="IPR050343">
    <property type="entry name" value="RsuA_PseudoU_synthase"/>
</dbReference>
<name>A0A833L0F3_UNCSA</name>
<dbReference type="SUPFAM" id="SSF55120">
    <property type="entry name" value="Pseudouridine synthase"/>
    <property type="match status" value="1"/>
</dbReference>